<dbReference type="EMBL" id="MU277203">
    <property type="protein sequence ID" value="KAI0063435.1"/>
    <property type="molecule type" value="Genomic_DNA"/>
</dbReference>
<evidence type="ECO:0000313" key="2">
    <source>
        <dbReference type="Proteomes" id="UP000814140"/>
    </source>
</evidence>
<evidence type="ECO:0000313" key="1">
    <source>
        <dbReference type="EMBL" id="KAI0063435.1"/>
    </source>
</evidence>
<dbReference type="Proteomes" id="UP000814140">
    <property type="component" value="Unassembled WGS sequence"/>
</dbReference>
<reference evidence="1" key="2">
    <citation type="journal article" date="2022" name="New Phytol.">
        <title>Evolutionary transition to the ectomycorrhizal habit in the genomes of a hyperdiverse lineage of mushroom-forming fungi.</title>
        <authorList>
            <person name="Looney B."/>
            <person name="Miyauchi S."/>
            <person name="Morin E."/>
            <person name="Drula E."/>
            <person name="Courty P.E."/>
            <person name="Kohler A."/>
            <person name="Kuo A."/>
            <person name="LaButti K."/>
            <person name="Pangilinan J."/>
            <person name="Lipzen A."/>
            <person name="Riley R."/>
            <person name="Andreopoulos W."/>
            <person name="He G."/>
            <person name="Johnson J."/>
            <person name="Nolan M."/>
            <person name="Tritt A."/>
            <person name="Barry K.W."/>
            <person name="Grigoriev I.V."/>
            <person name="Nagy L.G."/>
            <person name="Hibbett D."/>
            <person name="Henrissat B."/>
            <person name="Matheny P.B."/>
            <person name="Labbe J."/>
            <person name="Martin F.M."/>
        </authorList>
    </citation>
    <scope>NUCLEOTIDE SEQUENCE</scope>
    <source>
        <strain evidence="1">HHB10654</strain>
    </source>
</reference>
<accession>A0ACB8T692</accession>
<name>A0ACB8T692_9AGAM</name>
<proteinExistence type="predicted"/>
<reference evidence="1" key="1">
    <citation type="submission" date="2021-03" db="EMBL/GenBank/DDBJ databases">
        <authorList>
            <consortium name="DOE Joint Genome Institute"/>
            <person name="Ahrendt S."/>
            <person name="Looney B.P."/>
            <person name="Miyauchi S."/>
            <person name="Morin E."/>
            <person name="Drula E."/>
            <person name="Courty P.E."/>
            <person name="Chicoki N."/>
            <person name="Fauchery L."/>
            <person name="Kohler A."/>
            <person name="Kuo A."/>
            <person name="Labutti K."/>
            <person name="Pangilinan J."/>
            <person name="Lipzen A."/>
            <person name="Riley R."/>
            <person name="Andreopoulos W."/>
            <person name="He G."/>
            <person name="Johnson J."/>
            <person name="Barry K.W."/>
            <person name="Grigoriev I.V."/>
            <person name="Nagy L."/>
            <person name="Hibbett D."/>
            <person name="Henrissat B."/>
            <person name="Matheny P.B."/>
            <person name="Labbe J."/>
            <person name="Martin F."/>
        </authorList>
    </citation>
    <scope>NUCLEOTIDE SEQUENCE</scope>
    <source>
        <strain evidence="1">HHB10654</strain>
    </source>
</reference>
<feature type="non-terminal residue" evidence="1">
    <location>
        <position position="1"/>
    </location>
</feature>
<organism evidence="1 2">
    <name type="scientific">Artomyces pyxidatus</name>
    <dbReference type="NCBI Taxonomy" id="48021"/>
    <lineage>
        <taxon>Eukaryota</taxon>
        <taxon>Fungi</taxon>
        <taxon>Dikarya</taxon>
        <taxon>Basidiomycota</taxon>
        <taxon>Agaricomycotina</taxon>
        <taxon>Agaricomycetes</taxon>
        <taxon>Russulales</taxon>
        <taxon>Auriscalpiaceae</taxon>
        <taxon>Artomyces</taxon>
    </lineage>
</organism>
<keyword evidence="2" id="KW-1185">Reference proteome</keyword>
<protein>
    <submittedName>
        <fullName evidence="1">Uncharacterized protein</fullName>
    </submittedName>
</protein>
<gene>
    <name evidence="1" type="ORF">BV25DRAFT_1824542</name>
</gene>
<comment type="caution">
    <text evidence="1">The sequence shown here is derived from an EMBL/GenBank/DDBJ whole genome shotgun (WGS) entry which is preliminary data.</text>
</comment>
<sequence>TSLLAYDGAGPRGRLQTHTLTRHVLSEKFHLGAKATGDLALLLAAIQPTSRSIATNVYTARLIDLRRGVFLDHDRIAIAC</sequence>